<dbReference type="AlphaFoldDB" id="A0A3D9CEN1"/>
<organism evidence="1 2">
    <name type="scientific">Chryseobacterium pennae</name>
    <dbReference type="NCBI Taxonomy" id="2258962"/>
    <lineage>
        <taxon>Bacteria</taxon>
        <taxon>Pseudomonadati</taxon>
        <taxon>Bacteroidota</taxon>
        <taxon>Flavobacteriia</taxon>
        <taxon>Flavobacteriales</taxon>
        <taxon>Weeksellaceae</taxon>
        <taxon>Chryseobacterium group</taxon>
        <taxon>Chryseobacterium</taxon>
    </lineage>
</organism>
<evidence type="ECO:0000313" key="2">
    <source>
        <dbReference type="Proteomes" id="UP000256686"/>
    </source>
</evidence>
<name>A0A3D9CEN1_9FLAO</name>
<sequence>MKTFLLAFLLFPLFYYSQQDTNGWYYVGTGVDGTKNYIKNLERKNSDTFSAWIKMALPSKKNKKGITVSRGYYLQYWTAYCYDNEYSVSDTTLYNSKGTPTDSFDRSDEGIKKVIPDSVAEGITSVMCEAGKMLQN</sequence>
<proteinExistence type="predicted"/>
<dbReference type="RefSeq" id="WP_115967958.1">
    <property type="nucleotide sequence ID" value="NZ_QNVT01000001.1"/>
</dbReference>
<evidence type="ECO:0000313" key="1">
    <source>
        <dbReference type="EMBL" id="REC64086.1"/>
    </source>
</evidence>
<comment type="caution">
    <text evidence="1">The sequence shown here is derived from an EMBL/GenBank/DDBJ whole genome shotgun (WGS) entry which is preliminary data.</text>
</comment>
<protein>
    <submittedName>
        <fullName evidence="1">Uncharacterized protein</fullName>
    </submittedName>
</protein>
<gene>
    <name evidence="1" type="ORF">DRF65_00480</name>
</gene>
<reference evidence="2" key="1">
    <citation type="submission" date="2018-06" db="EMBL/GenBank/DDBJ databases">
        <authorList>
            <person name="Lum Nde A."/>
            <person name="Hugo C."/>
        </authorList>
    </citation>
    <scope>NUCLEOTIDE SEQUENCE [LARGE SCALE GENOMIC DNA]</scope>
    <source>
        <strain evidence="2">1_F178</strain>
    </source>
</reference>
<accession>A0A3D9CEN1</accession>
<keyword evidence="2" id="KW-1185">Reference proteome</keyword>
<dbReference type="EMBL" id="QNVT01000001">
    <property type="protein sequence ID" value="REC64086.1"/>
    <property type="molecule type" value="Genomic_DNA"/>
</dbReference>
<dbReference type="Proteomes" id="UP000256686">
    <property type="component" value="Unassembled WGS sequence"/>
</dbReference>